<evidence type="ECO:0000313" key="1">
    <source>
        <dbReference type="EMBL" id="MFC6315025.1"/>
    </source>
</evidence>
<comment type="caution">
    <text evidence="1">The sequence shown here is derived from an EMBL/GenBank/DDBJ whole genome shotgun (WGS) entry which is preliminary data.</text>
</comment>
<gene>
    <name evidence="1" type="ORF">ACFQHW_05500</name>
</gene>
<keyword evidence="2" id="KW-1185">Reference proteome</keyword>
<proteinExistence type="predicted"/>
<sequence>MLKEVTAIQKLSRRLQAVADLTAPWSRIADIGSDHAHLPIYLAEIGQLQQGVAGEVIPGPFAIAEEHVAAAGLSERITVRLADGLAAIAPADQMQCAVLAGMGGFLITQILARSAATVASLAGLVLQPNQNVAEVRQWLAAHQWRITAEKIVFDDGHCYQMMQAQPSKEPLQYTDLEALMGPCLLQAGAEPTFVRYWQFKLAQRQKLVRQLQQAQTLPLEKLAALQREITLIEAGLEQVQPRK</sequence>
<dbReference type="PANTHER" id="PTHR38451:SF1">
    <property type="entry name" value="TRNA (ADENINE(22)-N(1))-METHYLTRANSFERASE"/>
    <property type="match status" value="1"/>
</dbReference>
<dbReference type="RefSeq" id="WP_125595967.1">
    <property type="nucleotide sequence ID" value="NZ_JBHSSM010000015.1"/>
</dbReference>
<dbReference type="Pfam" id="PF04816">
    <property type="entry name" value="TrmK"/>
    <property type="match status" value="1"/>
</dbReference>
<evidence type="ECO:0000313" key="2">
    <source>
        <dbReference type="Proteomes" id="UP001596310"/>
    </source>
</evidence>
<dbReference type="InterPro" id="IPR029063">
    <property type="entry name" value="SAM-dependent_MTases_sf"/>
</dbReference>
<dbReference type="PIRSF" id="PIRSF018637">
    <property type="entry name" value="TrmK"/>
    <property type="match status" value="1"/>
</dbReference>
<accession>A0ABW1UQA3</accession>
<dbReference type="Gene3D" id="1.10.287.1890">
    <property type="match status" value="1"/>
</dbReference>
<dbReference type="SUPFAM" id="SSF53335">
    <property type="entry name" value="S-adenosyl-L-methionine-dependent methyltransferases"/>
    <property type="match status" value="1"/>
</dbReference>
<dbReference type="PANTHER" id="PTHR38451">
    <property type="entry name" value="TRNA (ADENINE(22)-N(1))-METHYLTRANSFERASE"/>
    <property type="match status" value="1"/>
</dbReference>
<dbReference type="EMBL" id="JBHSSM010000015">
    <property type="protein sequence ID" value="MFC6315025.1"/>
    <property type="molecule type" value="Genomic_DNA"/>
</dbReference>
<dbReference type="Proteomes" id="UP001596310">
    <property type="component" value="Unassembled WGS sequence"/>
</dbReference>
<organism evidence="1 2">
    <name type="scientific">Lapidilactobacillus achengensis</name>
    <dbReference type="NCBI Taxonomy" id="2486000"/>
    <lineage>
        <taxon>Bacteria</taxon>
        <taxon>Bacillati</taxon>
        <taxon>Bacillota</taxon>
        <taxon>Bacilli</taxon>
        <taxon>Lactobacillales</taxon>
        <taxon>Lactobacillaceae</taxon>
        <taxon>Lapidilactobacillus</taxon>
    </lineage>
</organism>
<dbReference type="InterPro" id="IPR006901">
    <property type="entry name" value="TrmK"/>
</dbReference>
<name>A0ABW1UQA3_9LACO</name>
<dbReference type="Gene3D" id="3.40.50.150">
    <property type="entry name" value="Vaccinia Virus protein VP39"/>
    <property type="match status" value="1"/>
</dbReference>
<reference evidence="2" key="1">
    <citation type="journal article" date="2019" name="Int. J. Syst. Evol. Microbiol.">
        <title>The Global Catalogue of Microorganisms (GCM) 10K type strain sequencing project: providing services to taxonomists for standard genome sequencing and annotation.</title>
        <authorList>
            <consortium name="The Broad Institute Genomics Platform"/>
            <consortium name="The Broad Institute Genome Sequencing Center for Infectious Disease"/>
            <person name="Wu L."/>
            <person name="Ma J."/>
        </authorList>
    </citation>
    <scope>NUCLEOTIDE SEQUENCE [LARGE SCALE GENOMIC DNA]</scope>
    <source>
        <strain evidence="2">CCM 8897</strain>
    </source>
</reference>
<protein>
    <submittedName>
        <fullName evidence="1">tRNA (Adenine(22)-N(1))-methyltransferase</fullName>
    </submittedName>
</protein>